<name>A0A512NPZ1_9HYPH</name>
<accession>A0A512NPZ1</accession>
<evidence type="ECO:0000259" key="2">
    <source>
        <dbReference type="Pfam" id="PF14534"/>
    </source>
</evidence>
<dbReference type="InterPro" id="IPR032710">
    <property type="entry name" value="NTF2-like_dom_sf"/>
</dbReference>
<reference evidence="3 4" key="1">
    <citation type="submission" date="2019-07" db="EMBL/GenBank/DDBJ databases">
        <title>Whole genome shotgun sequence of Reyranella soli NBRC 108950.</title>
        <authorList>
            <person name="Hosoyama A."/>
            <person name="Uohara A."/>
            <person name="Ohji S."/>
            <person name="Ichikawa N."/>
        </authorList>
    </citation>
    <scope>NUCLEOTIDE SEQUENCE [LARGE SCALE GENOMIC DNA]</scope>
    <source>
        <strain evidence="3 4">NBRC 108950</strain>
    </source>
</reference>
<dbReference type="Proteomes" id="UP000321058">
    <property type="component" value="Unassembled WGS sequence"/>
</dbReference>
<evidence type="ECO:0000313" key="3">
    <source>
        <dbReference type="EMBL" id="GEP61009.1"/>
    </source>
</evidence>
<dbReference type="EMBL" id="BKAJ01000195">
    <property type="protein sequence ID" value="GEP61009.1"/>
    <property type="molecule type" value="Genomic_DNA"/>
</dbReference>
<dbReference type="InterPro" id="IPR027843">
    <property type="entry name" value="DUF4440"/>
</dbReference>
<dbReference type="SUPFAM" id="SSF54427">
    <property type="entry name" value="NTF2-like"/>
    <property type="match status" value="1"/>
</dbReference>
<feature type="signal peptide" evidence="1">
    <location>
        <begin position="1"/>
        <end position="24"/>
    </location>
</feature>
<keyword evidence="1" id="KW-0732">Signal</keyword>
<evidence type="ECO:0000313" key="4">
    <source>
        <dbReference type="Proteomes" id="UP000321058"/>
    </source>
</evidence>
<dbReference type="Pfam" id="PF14534">
    <property type="entry name" value="DUF4440"/>
    <property type="match status" value="1"/>
</dbReference>
<keyword evidence="4" id="KW-1185">Reference proteome</keyword>
<protein>
    <recommendedName>
        <fullName evidence="2">DUF4440 domain-containing protein</fullName>
    </recommendedName>
</protein>
<comment type="caution">
    <text evidence="3">The sequence shown here is derived from an EMBL/GenBank/DDBJ whole genome shotgun (WGS) entry which is preliminary data.</text>
</comment>
<organism evidence="3 4">
    <name type="scientific">Reyranella soli</name>
    <dbReference type="NCBI Taxonomy" id="1230389"/>
    <lineage>
        <taxon>Bacteria</taxon>
        <taxon>Pseudomonadati</taxon>
        <taxon>Pseudomonadota</taxon>
        <taxon>Alphaproteobacteria</taxon>
        <taxon>Hyphomicrobiales</taxon>
        <taxon>Reyranellaceae</taxon>
        <taxon>Reyranella</taxon>
    </lineage>
</organism>
<dbReference type="RefSeq" id="WP_147156340.1">
    <property type="nucleotide sequence ID" value="NZ_BKAJ01000195.1"/>
</dbReference>
<gene>
    <name evidence="3" type="ORF">RSO01_81750</name>
</gene>
<feature type="chain" id="PRO_5021730402" description="DUF4440 domain-containing protein" evidence="1">
    <location>
        <begin position="25"/>
        <end position="164"/>
    </location>
</feature>
<dbReference type="Gene3D" id="3.10.450.50">
    <property type="match status" value="1"/>
</dbReference>
<dbReference type="AlphaFoldDB" id="A0A512NPZ1"/>
<evidence type="ECO:0000256" key="1">
    <source>
        <dbReference type="SAM" id="SignalP"/>
    </source>
</evidence>
<sequence>MRRRAVCALGLPSIFVAASVYAQAAPKKDNVSSDLDARAQQALVDLNKQFAVEEQQGDEEKWKDVARKFFEDHLSEHLLFRRANGQVVGKSEFLNGLMNNPFDRRVAEGISVSLQGNRALVTLVIEATRKDDKSTHRYRNIRMFSRASDQWIVEFWYNYEITGI</sequence>
<proteinExistence type="predicted"/>
<feature type="domain" description="DUF4440" evidence="2">
    <location>
        <begin position="67"/>
        <end position="152"/>
    </location>
</feature>